<protein>
    <submittedName>
        <fullName evidence="1">Uncharacterized protein</fullName>
    </submittedName>
</protein>
<dbReference type="Proteomes" id="UP001141806">
    <property type="component" value="Unassembled WGS sequence"/>
</dbReference>
<organism evidence="1 2">
    <name type="scientific">Protea cynaroides</name>
    <dbReference type="NCBI Taxonomy" id="273540"/>
    <lineage>
        <taxon>Eukaryota</taxon>
        <taxon>Viridiplantae</taxon>
        <taxon>Streptophyta</taxon>
        <taxon>Embryophyta</taxon>
        <taxon>Tracheophyta</taxon>
        <taxon>Spermatophyta</taxon>
        <taxon>Magnoliopsida</taxon>
        <taxon>Proteales</taxon>
        <taxon>Proteaceae</taxon>
        <taxon>Protea</taxon>
    </lineage>
</organism>
<dbReference type="EMBL" id="JAMYWD010000762">
    <property type="protein sequence ID" value="KAJ4947968.1"/>
    <property type="molecule type" value="Genomic_DNA"/>
</dbReference>
<name>A0A9Q0GPA5_9MAGN</name>
<proteinExistence type="predicted"/>
<dbReference type="AlphaFoldDB" id="A0A9Q0GPA5"/>
<evidence type="ECO:0000313" key="2">
    <source>
        <dbReference type="Proteomes" id="UP001141806"/>
    </source>
</evidence>
<reference evidence="1" key="1">
    <citation type="journal article" date="2023" name="Plant J.">
        <title>The genome of the king protea, Protea cynaroides.</title>
        <authorList>
            <person name="Chang J."/>
            <person name="Duong T.A."/>
            <person name="Schoeman C."/>
            <person name="Ma X."/>
            <person name="Roodt D."/>
            <person name="Barker N."/>
            <person name="Li Z."/>
            <person name="Van de Peer Y."/>
            <person name="Mizrachi E."/>
        </authorList>
    </citation>
    <scope>NUCLEOTIDE SEQUENCE</scope>
    <source>
        <tissue evidence="1">Young leaves</tissue>
    </source>
</reference>
<accession>A0A9Q0GPA5</accession>
<keyword evidence="2" id="KW-1185">Reference proteome</keyword>
<sequence length="91" mass="10479">MRNGRKRPLPCWLSSRARPQLGRWHIYTSYRGKTPYRPVRALERRQNLLASIGRHPFVMTIRMSLSNEAYSIYVITPVSPPVQLRTGTGVG</sequence>
<gene>
    <name evidence="1" type="ORF">NE237_026747</name>
</gene>
<comment type="caution">
    <text evidence="1">The sequence shown here is derived from an EMBL/GenBank/DDBJ whole genome shotgun (WGS) entry which is preliminary data.</text>
</comment>
<evidence type="ECO:0000313" key="1">
    <source>
        <dbReference type="EMBL" id="KAJ4947968.1"/>
    </source>
</evidence>